<dbReference type="SMART" id="SM01389">
    <property type="entry name" value="Spt4"/>
    <property type="match status" value="1"/>
</dbReference>
<evidence type="ECO:0000256" key="11">
    <source>
        <dbReference type="ARBA" id="ARBA00023242"/>
    </source>
</evidence>
<dbReference type="GO" id="GO:0000993">
    <property type="term" value="F:RNA polymerase II complex binding"/>
    <property type="evidence" value="ECO:0007669"/>
    <property type="project" value="TreeGrafter"/>
</dbReference>
<dbReference type="CDD" id="cd07973">
    <property type="entry name" value="Spt4"/>
    <property type="match status" value="1"/>
</dbReference>
<evidence type="ECO:0000256" key="9">
    <source>
        <dbReference type="ARBA" id="ARBA00023159"/>
    </source>
</evidence>
<evidence type="ECO:0000256" key="5">
    <source>
        <dbReference type="ARBA" id="ARBA00022723"/>
    </source>
</evidence>
<keyword evidence="9" id="KW-0010">Activator</keyword>
<dbReference type="PIRSF" id="PIRSF025023">
    <property type="entry name" value="Spt4"/>
    <property type="match status" value="1"/>
</dbReference>
<dbReference type="PANTHER" id="PTHR12882">
    <property type="entry name" value="SUPPRESSOR OF TY 4"/>
    <property type="match status" value="1"/>
</dbReference>
<sequence length="120" mass="13741">MSENAADIVPLEKRKLRACLLCGLIKTQNQFRKDGCDNCEDVLHLKGRSARVLECTSPNFSGCIAMMQPERSWVARWQRIDKFTKGLYAIKVLGKLPEEIQEELEDRGIKYQPRDGSIQD</sequence>
<dbReference type="InterPro" id="IPR029040">
    <property type="entry name" value="RPABC4/Spt4"/>
</dbReference>
<dbReference type="EMBL" id="MCFG01000078">
    <property type="protein sequence ID" value="ORX83179.1"/>
    <property type="molecule type" value="Genomic_DNA"/>
</dbReference>
<evidence type="ECO:0000313" key="14">
    <source>
        <dbReference type="EMBL" id="ORX83179.1"/>
    </source>
</evidence>
<proteinExistence type="inferred from homology"/>
<dbReference type="InterPro" id="IPR022800">
    <property type="entry name" value="Spt4/RpoE2_Znf"/>
</dbReference>
<evidence type="ECO:0000256" key="7">
    <source>
        <dbReference type="ARBA" id="ARBA00022833"/>
    </source>
</evidence>
<dbReference type="STRING" id="1754192.A0A1Y1XBQ4"/>
<name>A0A1Y1XBQ4_9FUNG</name>
<evidence type="ECO:0000256" key="6">
    <source>
        <dbReference type="ARBA" id="ARBA00022771"/>
    </source>
</evidence>
<comment type="similarity">
    <text evidence="2 12">Belongs to the SPT4 family.</text>
</comment>
<dbReference type="PANTHER" id="PTHR12882:SF1">
    <property type="entry name" value="TRANSCRIPTION ELONGATION FACTOR SPT4"/>
    <property type="match status" value="1"/>
</dbReference>
<keyword evidence="10 12" id="KW-0804">Transcription</keyword>
<dbReference type="Proteomes" id="UP000193944">
    <property type="component" value="Unassembled WGS sequence"/>
</dbReference>
<dbReference type="OrthoDB" id="248751at2759"/>
<evidence type="ECO:0000313" key="15">
    <source>
        <dbReference type="Proteomes" id="UP000193944"/>
    </source>
</evidence>
<gene>
    <name evidence="14" type="ORF">BCR32DRAFT_231425</name>
</gene>
<evidence type="ECO:0000259" key="13">
    <source>
        <dbReference type="SMART" id="SM01389"/>
    </source>
</evidence>
<dbReference type="InterPro" id="IPR009287">
    <property type="entry name" value="Spt4"/>
</dbReference>
<keyword evidence="11 12" id="KW-0539">Nucleus</keyword>
<comment type="function">
    <text evidence="12">The SPT4-SPT5 complex mediates both activation and inhibition of transcription elongation, and plays a role in pre-mRNA processing. This complex seems to be important for the stability of the RNA polymerase II elongation machinery on the chromatin template but not for the inherent ability of this machinery to translocate down the gene.</text>
</comment>
<comment type="caution">
    <text evidence="14">The sequence shown here is derived from an EMBL/GenBank/DDBJ whole genome shotgun (WGS) entry which is preliminary data.</text>
</comment>
<dbReference type="Gene3D" id="3.30.40.210">
    <property type="match status" value="1"/>
</dbReference>
<dbReference type="GO" id="GO:0008270">
    <property type="term" value="F:zinc ion binding"/>
    <property type="evidence" value="ECO:0007669"/>
    <property type="project" value="UniProtKB-KW"/>
</dbReference>
<evidence type="ECO:0000256" key="12">
    <source>
        <dbReference type="PIRNR" id="PIRNR025023"/>
    </source>
</evidence>
<keyword evidence="8" id="KW-0805">Transcription regulation</keyword>
<evidence type="ECO:0000256" key="10">
    <source>
        <dbReference type="ARBA" id="ARBA00023163"/>
    </source>
</evidence>
<keyword evidence="6" id="KW-0863">Zinc-finger</keyword>
<keyword evidence="15" id="KW-1185">Reference proteome</keyword>
<feature type="domain" description="Spt4/RpoE2 zinc finger" evidence="13">
    <location>
        <begin position="16"/>
        <end position="93"/>
    </location>
</feature>
<dbReference type="AlphaFoldDB" id="A0A1Y1XBQ4"/>
<protein>
    <recommendedName>
        <fullName evidence="3 12">Transcription elongation factor SPT4</fullName>
    </recommendedName>
</protein>
<dbReference type="InterPro" id="IPR038510">
    <property type="entry name" value="Spt4_sf"/>
</dbReference>
<reference evidence="14 15" key="2">
    <citation type="submission" date="2016-08" db="EMBL/GenBank/DDBJ databases">
        <title>Pervasive Adenine N6-methylation of Active Genes in Fungi.</title>
        <authorList>
            <consortium name="DOE Joint Genome Institute"/>
            <person name="Mondo S.J."/>
            <person name="Dannebaum R.O."/>
            <person name="Kuo R.C."/>
            <person name="Labutti K."/>
            <person name="Haridas S."/>
            <person name="Kuo A."/>
            <person name="Salamov A."/>
            <person name="Ahrendt S.R."/>
            <person name="Lipzen A."/>
            <person name="Sullivan W."/>
            <person name="Andreopoulos W.B."/>
            <person name="Clum A."/>
            <person name="Lindquist E."/>
            <person name="Daum C."/>
            <person name="Ramamoorthy G.K."/>
            <person name="Gryganskyi A."/>
            <person name="Culley D."/>
            <person name="Magnuson J.K."/>
            <person name="James T.Y."/>
            <person name="O'Malley M.A."/>
            <person name="Stajich J.E."/>
            <person name="Spatafora J.W."/>
            <person name="Visel A."/>
            <person name="Grigoriev I.V."/>
        </authorList>
    </citation>
    <scope>NUCLEOTIDE SEQUENCE [LARGE SCALE GENOMIC DNA]</scope>
    <source>
        <strain evidence="14 15">S4</strain>
    </source>
</reference>
<dbReference type="GO" id="GO:0032044">
    <property type="term" value="C:DSIF complex"/>
    <property type="evidence" value="ECO:0007669"/>
    <property type="project" value="TreeGrafter"/>
</dbReference>
<organism evidence="14 15">
    <name type="scientific">Anaeromyces robustus</name>
    <dbReference type="NCBI Taxonomy" id="1754192"/>
    <lineage>
        <taxon>Eukaryota</taxon>
        <taxon>Fungi</taxon>
        <taxon>Fungi incertae sedis</taxon>
        <taxon>Chytridiomycota</taxon>
        <taxon>Chytridiomycota incertae sedis</taxon>
        <taxon>Neocallimastigomycetes</taxon>
        <taxon>Neocallimastigales</taxon>
        <taxon>Neocallimastigaceae</taxon>
        <taxon>Anaeromyces</taxon>
    </lineage>
</organism>
<evidence type="ECO:0000256" key="3">
    <source>
        <dbReference type="ARBA" id="ARBA00020182"/>
    </source>
</evidence>
<comment type="subcellular location">
    <subcellularLocation>
        <location evidence="1 12">Nucleus</location>
    </subcellularLocation>
</comment>
<keyword evidence="4" id="KW-0678">Repressor</keyword>
<dbReference type="GO" id="GO:0006355">
    <property type="term" value="P:regulation of DNA-templated transcription"/>
    <property type="evidence" value="ECO:0007669"/>
    <property type="project" value="InterPro"/>
</dbReference>
<evidence type="ECO:0000256" key="4">
    <source>
        <dbReference type="ARBA" id="ARBA00022491"/>
    </source>
</evidence>
<evidence type="ECO:0000256" key="1">
    <source>
        <dbReference type="ARBA" id="ARBA00004123"/>
    </source>
</evidence>
<dbReference type="FunFam" id="3.30.40.210:FF:000001">
    <property type="entry name" value="Transcription elongation factor SPT4"/>
    <property type="match status" value="1"/>
</dbReference>
<reference evidence="14 15" key="1">
    <citation type="submission" date="2016-08" db="EMBL/GenBank/DDBJ databases">
        <title>A Parts List for Fungal Cellulosomes Revealed by Comparative Genomics.</title>
        <authorList>
            <consortium name="DOE Joint Genome Institute"/>
            <person name="Haitjema C.H."/>
            <person name="Gilmore S.P."/>
            <person name="Henske J.K."/>
            <person name="Solomon K.V."/>
            <person name="De Groot R."/>
            <person name="Kuo A."/>
            <person name="Mondo S.J."/>
            <person name="Salamov A.A."/>
            <person name="Labutti K."/>
            <person name="Zhao Z."/>
            <person name="Chiniquy J."/>
            <person name="Barry K."/>
            <person name="Brewer H.M."/>
            <person name="Purvine S.O."/>
            <person name="Wright A.T."/>
            <person name="Boxma B."/>
            <person name="Van Alen T."/>
            <person name="Hackstein J.H."/>
            <person name="Baker S.E."/>
            <person name="Grigoriev I.V."/>
            <person name="O'Malley M.A."/>
        </authorList>
    </citation>
    <scope>NUCLEOTIDE SEQUENCE [LARGE SCALE GENOMIC DNA]</scope>
    <source>
        <strain evidence="14 15">S4</strain>
    </source>
</reference>
<evidence type="ECO:0000256" key="8">
    <source>
        <dbReference type="ARBA" id="ARBA00023015"/>
    </source>
</evidence>
<accession>A0A1Y1XBQ4</accession>
<keyword evidence="7" id="KW-0862">Zinc</keyword>
<dbReference type="GO" id="GO:0140673">
    <property type="term" value="P:transcription elongation-coupled chromatin remodeling"/>
    <property type="evidence" value="ECO:0007669"/>
    <property type="project" value="InterPro"/>
</dbReference>
<keyword evidence="5" id="KW-0479">Metal-binding</keyword>
<dbReference type="SUPFAM" id="SSF63393">
    <property type="entry name" value="RNA polymerase subunits"/>
    <property type="match status" value="1"/>
</dbReference>
<evidence type="ECO:0000256" key="2">
    <source>
        <dbReference type="ARBA" id="ARBA00010464"/>
    </source>
</evidence>
<dbReference type="Pfam" id="PF06093">
    <property type="entry name" value="Spt4"/>
    <property type="match status" value="1"/>
</dbReference>